<dbReference type="InterPro" id="IPR052163">
    <property type="entry name" value="DGC-Regulatory_Protein"/>
</dbReference>
<dbReference type="InterPro" id="IPR043128">
    <property type="entry name" value="Rev_trsase/Diguanyl_cyclase"/>
</dbReference>
<dbReference type="OrthoDB" id="766410at2"/>
<feature type="domain" description="GGDEF" evidence="4">
    <location>
        <begin position="303"/>
        <end position="438"/>
    </location>
</feature>
<dbReference type="GO" id="GO:0003824">
    <property type="term" value="F:catalytic activity"/>
    <property type="evidence" value="ECO:0007669"/>
    <property type="project" value="UniProtKB-ARBA"/>
</dbReference>
<evidence type="ECO:0000256" key="1">
    <source>
        <dbReference type="ARBA" id="ARBA00001946"/>
    </source>
</evidence>
<dbReference type="Gene3D" id="6.10.340.10">
    <property type="match status" value="1"/>
</dbReference>
<dbReference type="PANTHER" id="PTHR46663:SF2">
    <property type="entry name" value="GGDEF DOMAIN-CONTAINING PROTEIN"/>
    <property type="match status" value="1"/>
</dbReference>
<evidence type="ECO:0000259" key="4">
    <source>
        <dbReference type="PROSITE" id="PS50887"/>
    </source>
</evidence>
<dbReference type="InterPro" id="IPR000160">
    <property type="entry name" value="GGDEF_dom"/>
</dbReference>
<evidence type="ECO:0000313" key="5">
    <source>
        <dbReference type="EMBL" id="TFH90581.1"/>
    </source>
</evidence>
<dbReference type="Proteomes" id="UP000297753">
    <property type="component" value="Unassembled WGS sequence"/>
</dbReference>
<dbReference type="GO" id="GO:0016020">
    <property type="term" value="C:membrane"/>
    <property type="evidence" value="ECO:0007669"/>
    <property type="project" value="InterPro"/>
</dbReference>
<proteinExistence type="predicted"/>
<comment type="cofactor">
    <cofactor evidence="1">
        <name>Mg(2+)</name>
        <dbReference type="ChEBI" id="CHEBI:18420"/>
    </cofactor>
</comment>
<keyword evidence="2" id="KW-1133">Transmembrane helix</keyword>
<dbReference type="InterPro" id="IPR003660">
    <property type="entry name" value="HAMP_dom"/>
</dbReference>
<evidence type="ECO:0000256" key="2">
    <source>
        <dbReference type="SAM" id="Phobius"/>
    </source>
</evidence>
<keyword evidence="6" id="KW-1185">Reference proteome</keyword>
<dbReference type="FunFam" id="3.30.70.270:FF:000001">
    <property type="entry name" value="Diguanylate cyclase domain protein"/>
    <property type="match status" value="1"/>
</dbReference>
<accession>A0A4Y8WE56</accession>
<sequence length="457" mass="51674">MLDSLFKKMFILSTTTMMLTLFIVISFSKINSQQNMTKLELDQIIDLQLCVDLLRSQLWVFKQFGDQPSLTQVELAQAELDTKLTAYKNSNIQLDNIQRMNSSLHTLIIQEKGLNSSTLSGTTQGSASNINARGLLHSRYNMIVQNMTEELAHVHQAVLNRNAENLKSVMSTAAAWLIICSILVSVTAWLILFRFKSGAEAMKTAILGLAKGQLDTKVEAVKMDSEFRVIASFFNQMTVSLRHSTVTKKELEEEVLRQTQQLKHKQEQLIFLSEHDPLTNLVNRRAFDRQLESAIVKANRTECKLALLFIDLDDFKRINDTYGHDAGDFVLIQVADRLSECIRGSDFVGRLGGDEFVICLDLLNDFSIVSAKVAQIEQAIREPITFHERTLQVGASIGVSHFPDHTKNKDALVCLADEAMYNAKKIKDARNEEQQRECLGSSFDQNQNVINLVWQKK</sequence>
<keyword evidence="2" id="KW-0812">Transmembrane</keyword>
<dbReference type="PROSITE" id="PS50887">
    <property type="entry name" value="GGDEF"/>
    <property type="match status" value="1"/>
</dbReference>
<dbReference type="PANTHER" id="PTHR46663">
    <property type="entry name" value="DIGUANYLATE CYCLASE DGCT-RELATED"/>
    <property type="match status" value="1"/>
</dbReference>
<dbReference type="InterPro" id="IPR029787">
    <property type="entry name" value="Nucleotide_cyclase"/>
</dbReference>
<dbReference type="Pfam" id="PF00990">
    <property type="entry name" value="GGDEF"/>
    <property type="match status" value="1"/>
</dbReference>
<dbReference type="EMBL" id="SATR01000026">
    <property type="protein sequence ID" value="TFH90581.1"/>
    <property type="molecule type" value="Genomic_DNA"/>
</dbReference>
<keyword evidence="2" id="KW-0472">Membrane</keyword>
<dbReference type="GO" id="GO:0007165">
    <property type="term" value="P:signal transduction"/>
    <property type="evidence" value="ECO:0007669"/>
    <property type="project" value="InterPro"/>
</dbReference>
<dbReference type="RefSeq" id="WP_134836426.1">
    <property type="nucleotide sequence ID" value="NZ_SATR01000026.1"/>
</dbReference>
<evidence type="ECO:0000313" key="6">
    <source>
        <dbReference type="Proteomes" id="UP000297753"/>
    </source>
</evidence>
<comment type="caution">
    <text evidence="5">The sequence shown here is derived from an EMBL/GenBank/DDBJ whole genome shotgun (WGS) entry which is preliminary data.</text>
</comment>
<dbReference type="Gene3D" id="3.30.70.270">
    <property type="match status" value="1"/>
</dbReference>
<dbReference type="SMART" id="SM00267">
    <property type="entry name" value="GGDEF"/>
    <property type="match status" value="1"/>
</dbReference>
<name>A0A4Y8WE56_9VIBR</name>
<dbReference type="SUPFAM" id="SSF55073">
    <property type="entry name" value="Nucleotide cyclase"/>
    <property type="match status" value="1"/>
</dbReference>
<dbReference type="AlphaFoldDB" id="A0A4Y8WE56"/>
<feature type="domain" description="HAMP" evidence="3">
    <location>
        <begin position="200"/>
        <end position="246"/>
    </location>
</feature>
<dbReference type="CDD" id="cd01949">
    <property type="entry name" value="GGDEF"/>
    <property type="match status" value="1"/>
</dbReference>
<evidence type="ECO:0000259" key="3">
    <source>
        <dbReference type="PROSITE" id="PS50885"/>
    </source>
</evidence>
<reference evidence="5 6" key="1">
    <citation type="submission" date="2019-01" db="EMBL/GenBank/DDBJ databases">
        <title>Vibrio BEI176 sp. nov, a marine bacterium isolated from China: eastern marignal seas.</title>
        <authorList>
            <person name="Li B."/>
        </authorList>
    </citation>
    <scope>NUCLEOTIDE SEQUENCE [LARGE SCALE GENOMIC DNA]</scope>
    <source>
        <strain evidence="5 6">BEI176</strain>
    </source>
</reference>
<protein>
    <submittedName>
        <fullName evidence="5">Diguanylate cyclase</fullName>
    </submittedName>
</protein>
<dbReference type="NCBIfam" id="TIGR00254">
    <property type="entry name" value="GGDEF"/>
    <property type="match status" value="1"/>
</dbReference>
<dbReference type="PROSITE" id="PS50885">
    <property type="entry name" value="HAMP"/>
    <property type="match status" value="1"/>
</dbReference>
<organism evidence="5 6">
    <name type="scientific">Vibrio ouci</name>
    <dbReference type="NCBI Taxonomy" id="2499078"/>
    <lineage>
        <taxon>Bacteria</taxon>
        <taxon>Pseudomonadati</taxon>
        <taxon>Pseudomonadota</taxon>
        <taxon>Gammaproteobacteria</taxon>
        <taxon>Vibrionales</taxon>
        <taxon>Vibrionaceae</taxon>
        <taxon>Vibrio</taxon>
    </lineage>
</organism>
<gene>
    <name evidence="5" type="ORF">ELS82_16360</name>
</gene>
<feature type="transmembrane region" description="Helical" evidence="2">
    <location>
        <begin position="173"/>
        <end position="193"/>
    </location>
</feature>